<reference evidence="3" key="1">
    <citation type="journal article" date="2019" name="Int. J. Syst. Evol. Microbiol.">
        <title>The Global Catalogue of Microorganisms (GCM) 10K type strain sequencing project: providing services to taxonomists for standard genome sequencing and annotation.</title>
        <authorList>
            <consortium name="The Broad Institute Genomics Platform"/>
            <consortium name="The Broad Institute Genome Sequencing Center for Infectious Disease"/>
            <person name="Wu L."/>
            <person name="Ma J."/>
        </authorList>
    </citation>
    <scope>NUCLEOTIDE SEQUENCE [LARGE SCALE GENOMIC DNA]</scope>
    <source>
        <strain evidence="3">CGMCC 4.7330</strain>
    </source>
</reference>
<dbReference type="Proteomes" id="UP001595696">
    <property type="component" value="Unassembled WGS sequence"/>
</dbReference>
<name>A0ABV8DYE2_9NOCA</name>
<protein>
    <submittedName>
        <fullName evidence="2">NAD-dependent epimerase/dehydratase family protein</fullName>
    </submittedName>
</protein>
<dbReference type="Pfam" id="PF01370">
    <property type="entry name" value="Epimerase"/>
    <property type="match status" value="1"/>
</dbReference>
<gene>
    <name evidence="2" type="ORF">ACFO0B_22975</name>
</gene>
<dbReference type="InterPro" id="IPR001509">
    <property type="entry name" value="Epimerase_deHydtase"/>
</dbReference>
<comment type="caution">
    <text evidence="2">The sequence shown here is derived from an EMBL/GenBank/DDBJ whole genome shotgun (WGS) entry which is preliminary data.</text>
</comment>
<accession>A0ABV8DYE2</accession>
<keyword evidence="3" id="KW-1185">Reference proteome</keyword>
<evidence type="ECO:0000313" key="3">
    <source>
        <dbReference type="Proteomes" id="UP001595696"/>
    </source>
</evidence>
<dbReference type="Gene3D" id="3.40.50.720">
    <property type="entry name" value="NAD(P)-binding Rossmann-like Domain"/>
    <property type="match status" value="1"/>
</dbReference>
<evidence type="ECO:0000313" key="2">
    <source>
        <dbReference type="EMBL" id="MFC3964859.1"/>
    </source>
</evidence>
<feature type="domain" description="NAD-dependent epimerase/dehydratase" evidence="1">
    <location>
        <begin position="3"/>
        <end position="233"/>
    </location>
</feature>
<dbReference type="PANTHER" id="PTHR43245">
    <property type="entry name" value="BIFUNCTIONAL POLYMYXIN RESISTANCE PROTEIN ARNA"/>
    <property type="match status" value="1"/>
</dbReference>
<dbReference type="InterPro" id="IPR050177">
    <property type="entry name" value="Lipid_A_modif_metabolic_enz"/>
</dbReference>
<organism evidence="2 3">
    <name type="scientific">Nocardia jiangsuensis</name>
    <dbReference type="NCBI Taxonomy" id="1691563"/>
    <lineage>
        <taxon>Bacteria</taxon>
        <taxon>Bacillati</taxon>
        <taxon>Actinomycetota</taxon>
        <taxon>Actinomycetes</taxon>
        <taxon>Mycobacteriales</taxon>
        <taxon>Nocardiaceae</taxon>
        <taxon>Nocardia</taxon>
    </lineage>
</organism>
<dbReference type="SUPFAM" id="SSF51735">
    <property type="entry name" value="NAD(P)-binding Rossmann-fold domains"/>
    <property type="match status" value="1"/>
</dbReference>
<dbReference type="RefSeq" id="WP_378614632.1">
    <property type="nucleotide sequence ID" value="NZ_JBHSAX010000019.1"/>
</dbReference>
<proteinExistence type="predicted"/>
<sequence>MRVVVLGASGNVGTAVLAALNGDPAVDKIRAVARRIPDEPALGVEWVRADIRTDDLAPICAGADAVVHLAWMMQPMRAPLDTWRGNVIGTERVLRAVAASSVTSLIYTSSVGAYSPRVDLRPVTESWPTDGRPTAAYTREKAYVERLLDTFEWEHPGCRVVRLRPAFVFQRAAAAEQRRLFLGPFFPNRLLRTGAIPMLPLPARLTMQAVHATDVAAAVLAALTREVGGPFNLAAEPVLDRDRLAQIFGARPITVPDRVVKGAVAAAWGLRLAPAAPELFAAFLRLPVLDSGRAAAELRWRPRYTAVEALRELIDGLRDGAGGATPALATGAGGRWRWRELRSGIGGYDPVDREPVSN</sequence>
<dbReference type="EMBL" id="JBHSAX010000019">
    <property type="protein sequence ID" value="MFC3964859.1"/>
    <property type="molecule type" value="Genomic_DNA"/>
</dbReference>
<evidence type="ECO:0000259" key="1">
    <source>
        <dbReference type="Pfam" id="PF01370"/>
    </source>
</evidence>
<dbReference type="InterPro" id="IPR036291">
    <property type="entry name" value="NAD(P)-bd_dom_sf"/>
</dbReference>